<name>A0ABS2QDL1_9BACI</name>
<evidence type="ECO:0000313" key="1">
    <source>
        <dbReference type="EMBL" id="MBM7691251.1"/>
    </source>
</evidence>
<sequence>MKNGLIILNNGSINCVNGVVELNIQTEKHLELL</sequence>
<reference evidence="1 2" key="1">
    <citation type="submission" date="2021-01" db="EMBL/GenBank/DDBJ databases">
        <title>Genomic Encyclopedia of Type Strains, Phase IV (KMG-IV): sequencing the most valuable type-strain genomes for metagenomic binning, comparative biology and taxonomic classification.</title>
        <authorList>
            <person name="Goeker M."/>
        </authorList>
    </citation>
    <scope>NUCLEOTIDE SEQUENCE [LARGE SCALE GENOMIC DNA]</scope>
    <source>
        <strain evidence="1 2">DSM 105482</strain>
    </source>
</reference>
<evidence type="ECO:0000313" key="2">
    <source>
        <dbReference type="Proteomes" id="UP000823486"/>
    </source>
</evidence>
<gene>
    <name evidence="1" type="ORF">JOC77_000656</name>
</gene>
<organism evidence="1 2">
    <name type="scientific">Peribacillus deserti</name>
    <dbReference type="NCBI Taxonomy" id="673318"/>
    <lineage>
        <taxon>Bacteria</taxon>
        <taxon>Bacillati</taxon>
        <taxon>Bacillota</taxon>
        <taxon>Bacilli</taxon>
        <taxon>Bacillales</taxon>
        <taxon>Bacillaceae</taxon>
        <taxon>Peribacillus</taxon>
    </lineage>
</organism>
<proteinExistence type="predicted"/>
<accession>A0ABS2QDL1</accession>
<dbReference type="EMBL" id="JAFBFI010000002">
    <property type="protein sequence ID" value="MBM7691251.1"/>
    <property type="molecule type" value="Genomic_DNA"/>
</dbReference>
<comment type="caution">
    <text evidence="1">The sequence shown here is derived from an EMBL/GenBank/DDBJ whole genome shotgun (WGS) entry which is preliminary data.</text>
</comment>
<protein>
    <submittedName>
        <fullName evidence="1">Uncharacterized protein</fullName>
    </submittedName>
</protein>
<dbReference type="Proteomes" id="UP000823486">
    <property type="component" value="Unassembled WGS sequence"/>
</dbReference>
<keyword evidence="2" id="KW-1185">Reference proteome</keyword>